<reference evidence="5" key="1">
    <citation type="submission" date="2013-04" db="EMBL/GenBank/DDBJ databases">
        <authorList>
            <person name="Qu J."/>
            <person name="Murali S.C."/>
            <person name="Bandaranaike D."/>
            <person name="Bellair M."/>
            <person name="Blankenburg K."/>
            <person name="Chao H."/>
            <person name="Dinh H."/>
            <person name="Doddapaneni H."/>
            <person name="Downs B."/>
            <person name="Dugan-Rocha S."/>
            <person name="Elkadiri S."/>
            <person name="Gnanaolivu R.D."/>
            <person name="Hernandez B."/>
            <person name="Javaid M."/>
            <person name="Jayaseelan J.C."/>
            <person name="Lee S."/>
            <person name="Li M."/>
            <person name="Ming W."/>
            <person name="Munidasa M."/>
            <person name="Muniz J."/>
            <person name="Nguyen L."/>
            <person name="Ongeri F."/>
            <person name="Osuji N."/>
            <person name="Pu L.-L."/>
            <person name="Puazo M."/>
            <person name="Qu C."/>
            <person name="Quiroz J."/>
            <person name="Raj R."/>
            <person name="Weissenberger G."/>
            <person name="Xin Y."/>
            <person name="Zou X."/>
            <person name="Han Y."/>
            <person name="Richards S."/>
            <person name="Worley K."/>
            <person name="Muzny D."/>
            <person name="Gibbs R."/>
        </authorList>
    </citation>
    <scope>NUCLEOTIDE SEQUENCE</scope>
    <source>
        <strain evidence="5">Sampled in the wild</strain>
    </source>
</reference>
<dbReference type="GO" id="GO:0006508">
    <property type="term" value="P:proteolysis"/>
    <property type="evidence" value="ECO:0007669"/>
    <property type="project" value="InterPro"/>
</dbReference>
<dbReference type="InterPro" id="IPR029030">
    <property type="entry name" value="Caspase-like_dom_sf"/>
</dbReference>
<name>A0A8K0P339_LADFU</name>
<dbReference type="Pfam" id="PF00656">
    <property type="entry name" value="Peptidase_C14"/>
    <property type="match status" value="1"/>
</dbReference>
<accession>A0A8K0P339</accession>
<evidence type="ECO:0000313" key="5">
    <source>
        <dbReference type="EMBL" id="KAG8231876.1"/>
    </source>
</evidence>
<dbReference type="GO" id="GO:0043067">
    <property type="term" value="P:regulation of programmed cell death"/>
    <property type="evidence" value="ECO:0007669"/>
    <property type="project" value="UniProtKB-ARBA"/>
</dbReference>
<proteinExistence type="inferred from homology"/>
<sequence length="310" mass="35298">EDLHPKTSQKLVQRVESERPDLARHFLPDARLLEVTILHWASRGYIKIIQENSMDVRNIIRHLSEMGELKMAEFLEKYLPYKKEPLKSEQSTVDDSSKSMIVNEPLFNLYTASSVKEDISTSEARVKEVEEEKSATANEQPVSLPSISTIKKFAKTDKNVIYEVNPDNMGYCVIVNQKNFYMDRDLNLQPFLPHSPFEDRLGTDVDRDRLVEAFTSLGFKIMVKTNLTHHQLLDFAHQLAGTKELKRHSSLVFCILSHGQKDVVYGCNSVPVNIMDLVEIFCGSKCPALINKPKIFIIQACQGSKLQQSG</sequence>
<organism evidence="5 6">
    <name type="scientific">Ladona fulva</name>
    <name type="common">Scarce chaser dragonfly</name>
    <name type="synonym">Libellula fulva</name>
    <dbReference type="NCBI Taxonomy" id="123851"/>
    <lineage>
        <taxon>Eukaryota</taxon>
        <taxon>Metazoa</taxon>
        <taxon>Ecdysozoa</taxon>
        <taxon>Arthropoda</taxon>
        <taxon>Hexapoda</taxon>
        <taxon>Insecta</taxon>
        <taxon>Pterygota</taxon>
        <taxon>Palaeoptera</taxon>
        <taxon>Odonata</taxon>
        <taxon>Epiprocta</taxon>
        <taxon>Anisoptera</taxon>
        <taxon>Libelluloidea</taxon>
        <taxon>Libellulidae</taxon>
        <taxon>Ladona</taxon>
    </lineage>
</organism>
<evidence type="ECO:0000256" key="1">
    <source>
        <dbReference type="ARBA" id="ARBA00010134"/>
    </source>
</evidence>
<gene>
    <name evidence="5" type="ORF">J437_LFUL011781</name>
</gene>
<dbReference type="InterPro" id="IPR011600">
    <property type="entry name" value="Pept_C14_caspase"/>
</dbReference>
<protein>
    <recommendedName>
        <fullName evidence="4">Caspase family p20 domain-containing protein</fullName>
    </recommendedName>
</protein>
<dbReference type="GO" id="GO:0004197">
    <property type="term" value="F:cysteine-type endopeptidase activity"/>
    <property type="evidence" value="ECO:0007669"/>
    <property type="project" value="InterPro"/>
</dbReference>
<dbReference type="Proteomes" id="UP000792457">
    <property type="component" value="Unassembled WGS sequence"/>
</dbReference>
<dbReference type="PROSITE" id="PS01122">
    <property type="entry name" value="CASPASE_CYS"/>
    <property type="match status" value="1"/>
</dbReference>
<dbReference type="SMART" id="SM00115">
    <property type="entry name" value="CASc"/>
    <property type="match status" value="1"/>
</dbReference>
<evidence type="ECO:0000256" key="3">
    <source>
        <dbReference type="SAM" id="Coils"/>
    </source>
</evidence>
<dbReference type="PRINTS" id="PR00376">
    <property type="entry name" value="IL1BCENZYME"/>
</dbReference>
<evidence type="ECO:0000256" key="2">
    <source>
        <dbReference type="ARBA" id="ARBA00022703"/>
    </source>
</evidence>
<dbReference type="GO" id="GO:0005737">
    <property type="term" value="C:cytoplasm"/>
    <property type="evidence" value="ECO:0007669"/>
    <property type="project" value="UniProtKB-ARBA"/>
</dbReference>
<dbReference type="PANTHER" id="PTHR48169">
    <property type="entry name" value="DED DOMAIN-CONTAINING PROTEIN"/>
    <property type="match status" value="1"/>
</dbReference>
<dbReference type="InterPro" id="IPR056260">
    <property type="entry name" value="Dredd_2nd"/>
</dbReference>
<reference evidence="5" key="2">
    <citation type="submission" date="2017-10" db="EMBL/GenBank/DDBJ databases">
        <title>Ladona fulva Genome sequencing and assembly.</title>
        <authorList>
            <person name="Murali S."/>
            <person name="Richards S."/>
            <person name="Bandaranaike D."/>
            <person name="Bellair M."/>
            <person name="Blankenburg K."/>
            <person name="Chao H."/>
            <person name="Dinh H."/>
            <person name="Doddapaneni H."/>
            <person name="Dugan-Rocha S."/>
            <person name="Elkadiri S."/>
            <person name="Gnanaolivu R."/>
            <person name="Hernandez B."/>
            <person name="Skinner E."/>
            <person name="Javaid M."/>
            <person name="Lee S."/>
            <person name="Li M."/>
            <person name="Ming W."/>
            <person name="Munidasa M."/>
            <person name="Muniz J."/>
            <person name="Nguyen L."/>
            <person name="Hughes D."/>
            <person name="Osuji N."/>
            <person name="Pu L.-L."/>
            <person name="Puazo M."/>
            <person name="Qu C."/>
            <person name="Quiroz J."/>
            <person name="Raj R."/>
            <person name="Weissenberger G."/>
            <person name="Xin Y."/>
            <person name="Zou X."/>
            <person name="Han Y."/>
            <person name="Worley K."/>
            <person name="Muzny D."/>
            <person name="Gibbs R."/>
        </authorList>
    </citation>
    <scope>NUCLEOTIDE SEQUENCE</scope>
    <source>
        <strain evidence="5">Sampled in the wild</strain>
    </source>
</reference>
<feature type="domain" description="Caspase family p20" evidence="4">
    <location>
        <begin position="168"/>
        <end position="305"/>
    </location>
</feature>
<keyword evidence="3" id="KW-0175">Coiled coil</keyword>
<keyword evidence="6" id="KW-1185">Reference proteome</keyword>
<dbReference type="OrthoDB" id="6044770at2759"/>
<feature type="non-terminal residue" evidence="5">
    <location>
        <position position="310"/>
    </location>
</feature>
<feature type="coiled-coil region" evidence="3">
    <location>
        <begin position="112"/>
        <end position="139"/>
    </location>
</feature>
<dbReference type="EMBL" id="KZ308580">
    <property type="protein sequence ID" value="KAG8231876.1"/>
    <property type="molecule type" value="Genomic_DNA"/>
</dbReference>
<dbReference type="SUPFAM" id="SSF52129">
    <property type="entry name" value="Caspase-like"/>
    <property type="match status" value="1"/>
</dbReference>
<dbReference type="InterPro" id="IPR015917">
    <property type="entry name" value="Pept_C14A"/>
</dbReference>
<dbReference type="PROSITE" id="PS50208">
    <property type="entry name" value="CASPASE_P20"/>
    <property type="match status" value="1"/>
</dbReference>
<comment type="caution">
    <text evidence="5">The sequence shown here is derived from an EMBL/GenBank/DDBJ whole genome shotgun (WGS) entry which is preliminary data.</text>
</comment>
<dbReference type="Gene3D" id="3.40.50.1460">
    <property type="match status" value="1"/>
</dbReference>
<evidence type="ECO:0000259" key="4">
    <source>
        <dbReference type="PROSITE" id="PS50208"/>
    </source>
</evidence>
<dbReference type="InterPro" id="IPR001309">
    <property type="entry name" value="Pept_C14_p20"/>
</dbReference>
<dbReference type="PANTHER" id="PTHR48169:SF7">
    <property type="entry name" value="CASPASE 10"/>
    <property type="match status" value="1"/>
</dbReference>
<dbReference type="GO" id="GO:0006915">
    <property type="term" value="P:apoptotic process"/>
    <property type="evidence" value="ECO:0007669"/>
    <property type="project" value="UniProtKB-KW"/>
</dbReference>
<dbReference type="Pfam" id="PF23724">
    <property type="entry name" value="Dredd_2nd"/>
    <property type="match status" value="1"/>
</dbReference>
<dbReference type="InterPro" id="IPR033139">
    <property type="entry name" value="Caspase_cys_AS"/>
</dbReference>
<keyword evidence="2" id="KW-0053">Apoptosis</keyword>
<comment type="similarity">
    <text evidence="1">Belongs to the peptidase C14A family.</text>
</comment>
<dbReference type="AlphaFoldDB" id="A0A8K0P339"/>
<evidence type="ECO:0000313" key="6">
    <source>
        <dbReference type="Proteomes" id="UP000792457"/>
    </source>
</evidence>